<dbReference type="Proteomes" id="UP000199200">
    <property type="component" value="Unassembled WGS sequence"/>
</dbReference>
<dbReference type="RefSeq" id="WP_092050178.1">
    <property type="nucleotide sequence ID" value="NZ_FNZF01000001.1"/>
</dbReference>
<feature type="domain" description="Fumarylacetoacetase-like C-terminal" evidence="1">
    <location>
        <begin position="78"/>
        <end position="298"/>
    </location>
</feature>
<organism evidence="2 3">
    <name type="scientific">Bhargavaea ginsengi</name>
    <dbReference type="NCBI Taxonomy" id="426757"/>
    <lineage>
        <taxon>Bacteria</taxon>
        <taxon>Bacillati</taxon>
        <taxon>Bacillota</taxon>
        <taxon>Bacilli</taxon>
        <taxon>Bacillales</taxon>
        <taxon>Caryophanaceae</taxon>
        <taxon>Bhargavaea</taxon>
    </lineage>
</organism>
<dbReference type="Pfam" id="PF01557">
    <property type="entry name" value="FAA_hydrolase"/>
    <property type="match status" value="1"/>
</dbReference>
<evidence type="ECO:0000259" key="1">
    <source>
        <dbReference type="Pfam" id="PF01557"/>
    </source>
</evidence>
<dbReference type="PANTHER" id="PTHR43211">
    <property type="entry name" value="FUMARYLACETOACETATE HYDROLASE"/>
    <property type="match status" value="1"/>
</dbReference>
<dbReference type="InterPro" id="IPR011234">
    <property type="entry name" value="Fumarylacetoacetase-like_C"/>
</dbReference>
<dbReference type="Gene3D" id="3.90.850.10">
    <property type="entry name" value="Fumarylacetoacetase-like, C-terminal domain"/>
    <property type="match status" value="1"/>
</dbReference>
<dbReference type="AlphaFoldDB" id="A0A1H6UTD9"/>
<dbReference type="STRING" id="426757.SAMN04488127_0817"/>
<dbReference type="InterPro" id="IPR036663">
    <property type="entry name" value="Fumarylacetoacetase_C_sf"/>
</dbReference>
<dbReference type="PANTHER" id="PTHR43211:SF1">
    <property type="entry name" value="BLL6422 PROTEIN"/>
    <property type="match status" value="1"/>
</dbReference>
<dbReference type="GO" id="GO:0003824">
    <property type="term" value="F:catalytic activity"/>
    <property type="evidence" value="ECO:0007669"/>
    <property type="project" value="InterPro"/>
</dbReference>
<dbReference type="OrthoDB" id="9805307at2"/>
<sequence length="299" mass="33114">MKLVTFRNSDGKAQAGWIEDEKVYPISMEIGGSEISTMLEVIRHSEEILPELVKQPKDVEYSLDEVELLAPLPNPASVRDFMAFEQHLLNASKQAGLQVHPKWYEIPVFYFSNHQSIHGPGQAVEIPANSEKFDYELEIAAVIGKQGRNIKAEEADDYILGYTIFNDWSARDLQMEEMPVGLGPAKGKDAATSIGPYIVTKDELEPYRDGALYDLKMTAKINGKQISEGNFKDIHHSFGDMIERASSNSTLYPGDIIGSGTVGTGCLLEHGPEVHPWLKPGDEVELEITGLGVLKNTLK</sequence>
<reference evidence="3" key="1">
    <citation type="submission" date="2016-10" db="EMBL/GenBank/DDBJ databases">
        <authorList>
            <person name="Varghese N."/>
            <person name="Submissions S."/>
        </authorList>
    </citation>
    <scope>NUCLEOTIDE SEQUENCE [LARGE SCALE GENOMIC DNA]</scope>
    <source>
        <strain evidence="3">CGMCC 1.6763</strain>
    </source>
</reference>
<protein>
    <submittedName>
        <fullName evidence="2">2-keto-4-pentenoate hydratase/2-oxohepta-3-ene-1,7-dioic acid hydratase (Catechol pathway)</fullName>
    </submittedName>
</protein>
<evidence type="ECO:0000313" key="3">
    <source>
        <dbReference type="Proteomes" id="UP000199200"/>
    </source>
</evidence>
<name>A0A1H6UTD9_9BACL</name>
<proteinExistence type="predicted"/>
<dbReference type="SUPFAM" id="SSF56529">
    <property type="entry name" value="FAH"/>
    <property type="match status" value="1"/>
</dbReference>
<gene>
    <name evidence="2" type="ORF">SAMN04488127_0817</name>
</gene>
<dbReference type="EMBL" id="FNZF01000001">
    <property type="protein sequence ID" value="SEI92967.1"/>
    <property type="molecule type" value="Genomic_DNA"/>
</dbReference>
<evidence type="ECO:0000313" key="2">
    <source>
        <dbReference type="EMBL" id="SEI92967.1"/>
    </source>
</evidence>
<accession>A0A1H6UTD9</accession>
<keyword evidence="3" id="KW-1185">Reference proteome</keyword>